<feature type="region of interest" description="Disordered" evidence="1">
    <location>
        <begin position="1"/>
        <end position="37"/>
    </location>
</feature>
<feature type="non-terminal residue" evidence="2">
    <location>
        <position position="159"/>
    </location>
</feature>
<feature type="non-terminal residue" evidence="2">
    <location>
        <position position="1"/>
    </location>
</feature>
<evidence type="ECO:0000256" key="1">
    <source>
        <dbReference type="SAM" id="MobiDB-lite"/>
    </source>
</evidence>
<gene>
    <name evidence="2" type="ORF">HaLaN_09877</name>
</gene>
<name>A0A699ZEE9_HAELA</name>
<reference evidence="2 3" key="1">
    <citation type="submission" date="2020-02" db="EMBL/GenBank/DDBJ databases">
        <title>Draft genome sequence of Haematococcus lacustris strain NIES-144.</title>
        <authorList>
            <person name="Morimoto D."/>
            <person name="Nakagawa S."/>
            <person name="Yoshida T."/>
            <person name="Sawayama S."/>
        </authorList>
    </citation>
    <scope>NUCLEOTIDE SEQUENCE [LARGE SCALE GENOMIC DNA]</scope>
    <source>
        <strain evidence="2 3">NIES-144</strain>
    </source>
</reference>
<dbReference type="AlphaFoldDB" id="A0A699ZEE9"/>
<proteinExistence type="predicted"/>
<dbReference type="PANTHER" id="PTHR47264">
    <property type="entry name" value="OS01G0128800 PROTEIN"/>
    <property type="match status" value="1"/>
</dbReference>
<evidence type="ECO:0000313" key="2">
    <source>
        <dbReference type="EMBL" id="GFH13912.1"/>
    </source>
</evidence>
<accession>A0A699ZEE9</accession>
<keyword evidence="3" id="KW-1185">Reference proteome</keyword>
<dbReference type="PANTHER" id="PTHR47264:SF3">
    <property type="entry name" value="SYNAPTOTAGMIN-5 ISOFORM X1"/>
    <property type="match status" value="1"/>
</dbReference>
<protein>
    <submittedName>
        <fullName evidence="2">Uncharacterized protein</fullName>
    </submittedName>
</protein>
<dbReference type="Proteomes" id="UP000485058">
    <property type="component" value="Unassembled WGS sequence"/>
</dbReference>
<sequence length="159" mass="17496">VGQAAPSLVRTPASHRQPCKPGHSRSSRHVREGDVGERSWKGRSVMCHAERQPWLGAAREPRLAALGAGLLLELLLTGTLLWSPLAFALIAVLLMPSQEELERQQQQAVAAAVEQAQREMAARVAVTLPESVDWVNRLTSELWLPFVVPLMLNDNIAAW</sequence>
<evidence type="ECO:0000313" key="3">
    <source>
        <dbReference type="Proteomes" id="UP000485058"/>
    </source>
</evidence>
<organism evidence="2 3">
    <name type="scientific">Haematococcus lacustris</name>
    <name type="common">Green alga</name>
    <name type="synonym">Haematococcus pluvialis</name>
    <dbReference type="NCBI Taxonomy" id="44745"/>
    <lineage>
        <taxon>Eukaryota</taxon>
        <taxon>Viridiplantae</taxon>
        <taxon>Chlorophyta</taxon>
        <taxon>core chlorophytes</taxon>
        <taxon>Chlorophyceae</taxon>
        <taxon>CS clade</taxon>
        <taxon>Chlamydomonadales</taxon>
        <taxon>Haematococcaceae</taxon>
        <taxon>Haematococcus</taxon>
    </lineage>
</organism>
<dbReference type="EMBL" id="BLLF01000667">
    <property type="protein sequence ID" value="GFH13912.1"/>
    <property type="molecule type" value="Genomic_DNA"/>
</dbReference>
<comment type="caution">
    <text evidence="2">The sequence shown here is derived from an EMBL/GenBank/DDBJ whole genome shotgun (WGS) entry which is preliminary data.</text>
</comment>